<dbReference type="EMBL" id="FPHK01000141">
    <property type="protein sequence ID" value="SFV70158.1"/>
    <property type="molecule type" value="Genomic_DNA"/>
</dbReference>
<accession>A0A1W1CWA4</accession>
<dbReference type="Gene3D" id="3.40.630.30">
    <property type="match status" value="1"/>
</dbReference>
<proteinExistence type="predicted"/>
<dbReference type="SUPFAM" id="SSF55729">
    <property type="entry name" value="Acyl-CoA N-acyltransferases (Nat)"/>
    <property type="match status" value="1"/>
</dbReference>
<sequence>MMNFVFLEVADKELLDKVFAFRYKILMEIYPEYVRKLDCADAKEYDSYDPYAIHFAALNEEGEVCATVRLIYHSPIGYPTENSTQFDNSMFQRDKLGEMSRIFVDKKYRSIKNTKIIIEAVKEFMYVKMMQEGIEYTYGSLEENFLRLLKIYKMPYHPIGKKQRHGNFGLRYPCILYTEELGTANPKLIQLWEEKKYEI</sequence>
<organism evidence="1">
    <name type="scientific">hydrothermal vent metagenome</name>
    <dbReference type="NCBI Taxonomy" id="652676"/>
    <lineage>
        <taxon>unclassified sequences</taxon>
        <taxon>metagenomes</taxon>
        <taxon>ecological metagenomes</taxon>
    </lineage>
</organism>
<protein>
    <submittedName>
        <fullName evidence="1">Uncharacterized protein</fullName>
    </submittedName>
</protein>
<gene>
    <name evidence="1" type="ORF">MNB_SM-6-38</name>
</gene>
<dbReference type="Pfam" id="PF13444">
    <property type="entry name" value="Acetyltransf_5"/>
    <property type="match status" value="1"/>
</dbReference>
<dbReference type="AlphaFoldDB" id="A0A1W1CWA4"/>
<name>A0A1W1CWA4_9ZZZZ</name>
<dbReference type="InterPro" id="IPR016181">
    <property type="entry name" value="Acyl_CoA_acyltransferase"/>
</dbReference>
<reference evidence="1" key="1">
    <citation type="submission" date="2016-10" db="EMBL/GenBank/DDBJ databases">
        <authorList>
            <person name="de Groot N.N."/>
        </authorList>
    </citation>
    <scope>NUCLEOTIDE SEQUENCE</scope>
</reference>
<evidence type="ECO:0000313" key="1">
    <source>
        <dbReference type="EMBL" id="SFV70158.1"/>
    </source>
</evidence>